<feature type="non-terminal residue" evidence="2">
    <location>
        <position position="1"/>
    </location>
</feature>
<dbReference type="OrthoDB" id="6706763at2759"/>
<accession>A0A0T6BD39</accession>
<protein>
    <submittedName>
        <fullName evidence="2">Uncharacterized protein</fullName>
    </submittedName>
</protein>
<dbReference type="AlphaFoldDB" id="A0A0T6BD39"/>
<organism evidence="2 3">
    <name type="scientific">Oryctes borbonicus</name>
    <dbReference type="NCBI Taxonomy" id="1629725"/>
    <lineage>
        <taxon>Eukaryota</taxon>
        <taxon>Metazoa</taxon>
        <taxon>Ecdysozoa</taxon>
        <taxon>Arthropoda</taxon>
        <taxon>Hexapoda</taxon>
        <taxon>Insecta</taxon>
        <taxon>Pterygota</taxon>
        <taxon>Neoptera</taxon>
        <taxon>Endopterygota</taxon>
        <taxon>Coleoptera</taxon>
        <taxon>Polyphaga</taxon>
        <taxon>Scarabaeiformia</taxon>
        <taxon>Scarabaeidae</taxon>
        <taxon>Dynastinae</taxon>
        <taxon>Oryctes</taxon>
    </lineage>
</organism>
<feature type="non-terminal residue" evidence="2">
    <location>
        <position position="170"/>
    </location>
</feature>
<dbReference type="Proteomes" id="UP000051574">
    <property type="component" value="Unassembled WGS sequence"/>
</dbReference>
<feature type="compositionally biased region" description="Basic and acidic residues" evidence="1">
    <location>
        <begin position="73"/>
        <end position="87"/>
    </location>
</feature>
<proteinExistence type="predicted"/>
<reference evidence="2 3" key="1">
    <citation type="submission" date="2015-09" db="EMBL/GenBank/DDBJ databases">
        <title>Draft genome of the scarab beetle Oryctes borbonicus.</title>
        <authorList>
            <person name="Meyer J.M."/>
            <person name="Markov G.V."/>
            <person name="Baskaran P."/>
            <person name="Herrmann M."/>
            <person name="Sommer R.J."/>
            <person name="Roedelsperger C."/>
        </authorList>
    </citation>
    <scope>NUCLEOTIDE SEQUENCE [LARGE SCALE GENOMIC DNA]</scope>
    <source>
        <strain evidence="2">OB123</strain>
        <tissue evidence="2">Whole animal</tissue>
    </source>
</reference>
<feature type="compositionally biased region" description="Polar residues" evidence="1">
    <location>
        <begin position="55"/>
        <end position="72"/>
    </location>
</feature>
<evidence type="ECO:0000256" key="1">
    <source>
        <dbReference type="SAM" id="MobiDB-lite"/>
    </source>
</evidence>
<feature type="region of interest" description="Disordered" evidence="1">
    <location>
        <begin position="51"/>
        <end position="140"/>
    </location>
</feature>
<comment type="caution">
    <text evidence="2">The sequence shown here is derived from an EMBL/GenBank/DDBJ whole genome shotgun (WGS) entry which is preliminary data.</text>
</comment>
<evidence type="ECO:0000313" key="3">
    <source>
        <dbReference type="Proteomes" id="UP000051574"/>
    </source>
</evidence>
<evidence type="ECO:0000313" key="2">
    <source>
        <dbReference type="EMBL" id="KRT85215.1"/>
    </source>
</evidence>
<sequence length="170" mass="19311">NRPISIISYDPPEYQETLYEKQVIERQQYKRYSTLINGNFEECSIPVPLLEDPTKPNNKFLKNTSSGLGTTLDSKDENSTESVELKHFNRGTSGDTENEEESTLSPRSKNKNAEQGKKEGDDENKDKKDQTDDDDDQRPWHALVSYVDEITLGGRRNSKGIYVDGMGSFP</sequence>
<keyword evidence="3" id="KW-1185">Reference proteome</keyword>
<name>A0A0T6BD39_9SCAR</name>
<feature type="compositionally biased region" description="Basic and acidic residues" evidence="1">
    <location>
        <begin position="111"/>
        <end position="130"/>
    </location>
</feature>
<dbReference type="EMBL" id="LJIG01001725">
    <property type="protein sequence ID" value="KRT85215.1"/>
    <property type="molecule type" value="Genomic_DNA"/>
</dbReference>
<gene>
    <name evidence="2" type="ORF">AMK59_1965</name>
</gene>